<dbReference type="PANTHER" id="PTHR30616:SF2">
    <property type="entry name" value="PURINE NUCLEOSIDE PHOSPHORYLASE LACC1"/>
    <property type="match status" value="1"/>
</dbReference>
<protein>
    <recommendedName>
        <fullName evidence="12">Purine nucleoside phosphorylase</fullName>
    </recommendedName>
</protein>
<dbReference type="Proteomes" id="UP000193834">
    <property type="component" value="Unassembled WGS sequence"/>
</dbReference>
<dbReference type="SUPFAM" id="SSF64438">
    <property type="entry name" value="CNF1/YfiH-like putative cysteine hydrolases"/>
    <property type="match status" value="1"/>
</dbReference>
<comment type="function">
    <text evidence="3">Purine nucleoside enzyme that catalyzes the phosphorolysis of adenosine and inosine nucleosides, yielding D-ribose 1-phosphate and the respective free bases, adenine and hypoxanthine. Also catalyzes the phosphorolysis of S-methyl-5'-thioadenosine into adenine and S-methyl-5-thio-alpha-D-ribose 1-phosphate. Also has adenosine deaminase activity.</text>
</comment>
<dbReference type="CDD" id="cd16833">
    <property type="entry name" value="YfiH"/>
    <property type="match status" value="1"/>
</dbReference>
<evidence type="ECO:0000256" key="6">
    <source>
        <dbReference type="ARBA" id="ARBA00022723"/>
    </source>
</evidence>
<reference evidence="13 14" key="1">
    <citation type="submission" date="2017-04" db="EMBL/GenBank/DDBJ databases">
        <authorList>
            <person name="Afonso C.L."/>
            <person name="Miller P.J."/>
            <person name="Scott M.A."/>
            <person name="Spackman E."/>
            <person name="Goraichik I."/>
            <person name="Dimitrov K.M."/>
            <person name="Suarez D.L."/>
            <person name="Swayne D.E."/>
        </authorList>
    </citation>
    <scope>NUCLEOTIDE SEQUENCE [LARGE SCALE GENOMIC DNA]</scope>
    <source>
        <strain evidence="13 14">11</strain>
    </source>
</reference>
<keyword evidence="7" id="KW-0378">Hydrolase</keyword>
<evidence type="ECO:0000256" key="2">
    <source>
        <dbReference type="ARBA" id="ARBA00001947"/>
    </source>
</evidence>
<evidence type="ECO:0000256" key="12">
    <source>
        <dbReference type="RuleBase" id="RU361274"/>
    </source>
</evidence>
<dbReference type="Pfam" id="PF02578">
    <property type="entry name" value="Cu-oxidase_4"/>
    <property type="match status" value="1"/>
</dbReference>
<dbReference type="GO" id="GO:0016787">
    <property type="term" value="F:hydrolase activity"/>
    <property type="evidence" value="ECO:0007669"/>
    <property type="project" value="UniProtKB-KW"/>
</dbReference>
<organism evidence="13 14">
    <name type="scientific">Paenibacillus aquistagni</name>
    <dbReference type="NCBI Taxonomy" id="1852522"/>
    <lineage>
        <taxon>Bacteria</taxon>
        <taxon>Bacillati</taxon>
        <taxon>Bacillota</taxon>
        <taxon>Bacilli</taxon>
        <taxon>Bacillales</taxon>
        <taxon>Paenibacillaceae</taxon>
        <taxon>Paenibacillus</taxon>
    </lineage>
</organism>
<name>A0A1X7IH48_9BACL</name>
<evidence type="ECO:0000313" key="14">
    <source>
        <dbReference type="Proteomes" id="UP000193834"/>
    </source>
</evidence>
<dbReference type="EMBL" id="FXAZ01000001">
    <property type="protein sequence ID" value="SMG13558.1"/>
    <property type="molecule type" value="Genomic_DNA"/>
</dbReference>
<dbReference type="InterPro" id="IPR038371">
    <property type="entry name" value="Cu_polyphenol_OxRdtase_sf"/>
</dbReference>
<comment type="catalytic activity">
    <reaction evidence="9">
        <text>adenosine + H2O + H(+) = inosine + NH4(+)</text>
        <dbReference type="Rhea" id="RHEA:24408"/>
        <dbReference type="ChEBI" id="CHEBI:15377"/>
        <dbReference type="ChEBI" id="CHEBI:15378"/>
        <dbReference type="ChEBI" id="CHEBI:16335"/>
        <dbReference type="ChEBI" id="CHEBI:17596"/>
        <dbReference type="ChEBI" id="CHEBI:28938"/>
        <dbReference type="EC" id="3.5.4.4"/>
    </reaction>
    <physiologicalReaction direction="left-to-right" evidence="9">
        <dbReference type="Rhea" id="RHEA:24409"/>
    </physiologicalReaction>
</comment>
<dbReference type="OrthoDB" id="4279at2"/>
<comment type="catalytic activity">
    <reaction evidence="10">
        <text>adenosine + phosphate = alpha-D-ribose 1-phosphate + adenine</text>
        <dbReference type="Rhea" id="RHEA:27642"/>
        <dbReference type="ChEBI" id="CHEBI:16335"/>
        <dbReference type="ChEBI" id="CHEBI:16708"/>
        <dbReference type="ChEBI" id="CHEBI:43474"/>
        <dbReference type="ChEBI" id="CHEBI:57720"/>
        <dbReference type="EC" id="2.4.2.1"/>
    </reaction>
    <physiologicalReaction direction="left-to-right" evidence="10">
        <dbReference type="Rhea" id="RHEA:27643"/>
    </physiologicalReaction>
</comment>
<evidence type="ECO:0000256" key="3">
    <source>
        <dbReference type="ARBA" id="ARBA00003215"/>
    </source>
</evidence>
<evidence type="ECO:0000256" key="1">
    <source>
        <dbReference type="ARBA" id="ARBA00000553"/>
    </source>
</evidence>
<evidence type="ECO:0000256" key="5">
    <source>
        <dbReference type="ARBA" id="ARBA00022679"/>
    </source>
</evidence>
<evidence type="ECO:0000256" key="9">
    <source>
        <dbReference type="ARBA" id="ARBA00047989"/>
    </source>
</evidence>
<dbReference type="NCBIfam" id="TIGR00726">
    <property type="entry name" value="peptidoglycan editing factor PgeF"/>
    <property type="match status" value="1"/>
</dbReference>
<evidence type="ECO:0000313" key="13">
    <source>
        <dbReference type="EMBL" id="SMG13558.1"/>
    </source>
</evidence>
<gene>
    <name evidence="13" type="ORF">SAMN06295960_0407</name>
</gene>
<dbReference type="InterPro" id="IPR011324">
    <property type="entry name" value="Cytotoxic_necrot_fac-like_cat"/>
</dbReference>
<comment type="catalytic activity">
    <reaction evidence="11">
        <text>S-methyl-5'-thioadenosine + phosphate = 5-(methylsulfanyl)-alpha-D-ribose 1-phosphate + adenine</text>
        <dbReference type="Rhea" id="RHEA:11852"/>
        <dbReference type="ChEBI" id="CHEBI:16708"/>
        <dbReference type="ChEBI" id="CHEBI:17509"/>
        <dbReference type="ChEBI" id="CHEBI:43474"/>
        <dbReference type="ChEBI" id="CHEBI:58533"/>
        <dbReference type="EC" id="2.4.2.28"/>
    </reaction>
    <physiologicalReaction direction="left-to-right" evidence="11">
        <dbReference type="Rhea" id="RHEA:11853"/>
    </physiologicalReaction>
</comment>
<proteinExistence type="inferred from homology"/>
<keyword evidence="5" id="KW-0808">Transferase</keyword>
<evidence type="ECO:0000256" key="11">
    <source>
        <dbReference type="ARBA" id="ARBA00049893"/>
    </source>
</evidence>
<comment type="similarity">
    <text evidence="4 12">Belongs to the purine nucleoside phosphorylase YfiH/LACC1 family.</text>
</comment>
<keyword evidence="14" id="KW-1185">Reference proteome</keyword>
<keyword evidence="6" id="KW-0479">Metal-binding</keyword>
<sequence>MEPFVRTELQADKGSNITALELKHWMKKIPNLSAGFTTRIGGASKPPYDSMNMALHVADEQEAVVHNRKQLSQAVGFPFESYTCAEQVHGKHVHIVTASEAGKGRLEREDAIQDADALVTNEEGVLLQSYYADCVPLLFVDPVRKVIGLAHAGWKGTVLGIAVETVQCMKERFDSDPKDILAAIGPSIGSCCYEVDERVINPVKELLAGMEIEDKGILKAASQGRAMLDLREINRQLLIKAGILTSHIECTTWCTSCHSDLFFSHRRDGGKTGRMASWIGWKKG</sequence>
<keyword evidence="8" id="KW-0862">Zinc</keyword>
<dbReference type="STRING" id="1852522.SAMN06295960_0407"/>
<accession>A0A1X7IH48</accession>
<evidence type="ECO:0000256" key="8">
    <source>
        <dbReference type="ARBA" id="ARBA00022833"/>
    </source>
</evidence>
<evidence type="ECO:0000256" key="7">
    <source>
        <dbReference type="ARBA" id="ARBA00022801"/>
    </source>
</evidence>
<dbReference type="RefSeq" id="WP_085492682.1">
    <property type="nucleotide sequence ID" value="NZ_FXAZ01000001.1"/>
</dbReference>
<dbReference type="AlphaFoldDB" id="A0A1X7IH48"/>
<evidence type="ECO:0000256" key="10">
    <source>
        <dbReference type="ARBA" id="ARBA00048968"/>
    </source>
</evidence>
<dbReference type="PANTHER" id="PTHR30616">
    <property type="entry name" value="UNCHARACTERIZED PROTEIN YFIH"/>
    <property type="match status" value="1"/>
</dbReference>
<dbReference type="GO" id="GO:0017061">
    <property type="term" value="F:S-methyl-5-thioadenosine phosphorylase activity"/>
    <property type="evidence" value="ECO:0007669"/>
    <property type="project" value="UniProtKB-EC"/>
</dbReference>
<dbReference type="InterPro" id="IPR003730">
    <property type="entry name" value="Cu_polyphenol_OxRdtase"/>
</dbReference>
<comment type="catalytic activity">
    <reaction evidence="1">
        <text>inosine + phosphate = alpha-D-ribose 1-phosphate + hypoxanthine</text>
        <dbReference type="Rhea" id="RHEA:27646"/>
        <dbReference type="ChEBI" id="CHEBI:17368"/>
        <dbReference type="ChEBI" id="CHEBI:17596"/>
        <dbReference type="ChEBI" id="CHEBI:43474"/>
        <dbReference type="ChEBI" id="CHEBI:57720"/>
        <dbReference type="EC" id="2.4.2.1"/>
    </reaction>
    <physiologicalReaction direction="left-to-right" evidence="1">
        <dbReference type="Rhea" id="RHEA:27647"/>
    </physiologicalReaction>
</comment>
<dbReference type="Gene3D" id="3.60.140.10">
    <property type="entry name" value="CNF1/YfiH-like putative cysteine hydrolases"/>
    <property type="match status" value="1"/>
</dbReference>
<evidence type="ECO:0000256" key="4">
    <source>
        <dbReference type="ARBA" id="ARBA00007353"/>
    </source>
</evidence>
<dbReference type="GO" id="GO:0005507">
    <property type="term" value="F:copper ion binding"/>
    <property type="evidence" value="ECO:0007669"/>
    <property type="project" value="TreeGrafter"/>
</dbReference>
<comment type="cofactor">
    <cofactor evidence="2">
        <name>Zn(2+)</name>
        <dbReference type="ChEBI" id="CHEBI:29105"/>
    </cofactor>
</comment>